<dbReference type="FunFam" id="3.40.309.10:FF:000004">
    <property type="entry name" value="Succinate-semialdehyde dehydrogenase I"/>
    <property type="match status" value="1"/>
</dbReference>
<dbReference type="PANTHER" id="PTHR43353">
    <property type="entry name" value="SUCCINATE-SEMIALDEHYDE DEHYDROGENASE, MITOCHONDRIAL"/>
    <property type="match status" value="1"/>
</dbReference>
<dbReference type="PANTHER" id="PTHR43353:SF5">
    <property type="entry name" value="SUCCINATE-SEMIALDEHYDE DEHYDROGENASE, MITOCHONDRIAL"/>
    <property type="match status" value="1"/>
</dbReference>
<dbReference type="GO" id="GO:0102810">
    <property type="term" value="F:glutarate-semialdehyde dehydrogenase (NADP+) activity"/>
    <property type="evidence" value="ECO:0007669"/>
    <property type="project" value="UniProtKB-EC"/>
</dbReference>
<organism evidence="6 7">
    <name type="scientific">Variibacter gotjawalensis</name>
    <dbReference type="NCBI Taxonomy" id="1333996"/>
    <lineage>
        <taxon>Bacteria</taxon>
        <taxon>Pseudomonadati</taxon>
        <taxon>Pseudomonadota</taxon>
        <taxon>Alphaproteobacteria</taxon>
        <taxon>Hyphomicrobiales</taxon>
        <taxon>Nitrobacteraceae</taxon>
        <taxon>Variibacter</taxon>
    </lineage>
</organism>
<evidence type="ECO:0000256" key="1">
    <source>
        <dbReference type="ARBA" id="ARBA00009986"/>
    </source>
</evidence>
<name>A0A0S3PZD4_9BRAD</name>
<proteinExistence type="inferred from homology"/>
<dbReference type="OrthoDB" id="9812625at2"/>
<dbReference type="InterPro" id="IPR015590">
    <property type="entry name" value="Aldehyde_DH_dom"/>
</dbReference>
<dbReference type="GO" id="GO:0009450">
    <property type="term" value="P:gamma-aminobutyric acid catabolic process"/>
    <property type="evidence" value="ECO:0007669"/>
    <property type="project" value="InterPro"/>
</dbReference>
<dbReference type="InterPro" id="IPR016160">
    <property type="entry name" value="Ald_DH_CS_CYS"/>
</dbReference>
<protein>
    <submittedName>
        <fullName evidence="6">Glutarate-semialdehyde dehydrogenase DavD</fullName>
        <ecNumber evidence="6">1.2.1.20</ecNumber>
    </submittedName>
</protein>
<dbReference type="Proteomes" id="UP000236884">
    <property type="component" value="Chromosome"/>
</dbReference>
<dbReference type="Gene3D" id="3.40.605.10">
    <property type="entry name" value="Aldehyde Dehydrogenase, Chain A, domain 1"/>
    <property type="match status" value="1"/>
</dbReference>
<dbReference type="InterPro" id="IPR010102">
    <property type="entry name" value="Succ_semiAld_DH"/>
</dbReference>
<dbReference type="RefSeq" id="WP_096358927.1">
    <property type="nucleotide sequence ID" value="NZ_AP014946.1"/>
</dbReference>
<evidence type="ECO:0000313" key="6">
    <source>
        <dbReference type="EMBL" id="BAT61251.1"/>
    </source>
</evidence>
<dbReference type="EMBL" id="AP014946">
    <property type="protein sequence ID" value="BAT61251.1"/>
    <property type="molecule type" value="Genomic_DNA"/>
</dbReference>
<keyword evidence="2 4" id="KW-0560">Oxidoreductase</keyword>
<dbReference type="GO" id="GO:0005829">
    <property type="term" value="C:cytosol"/>
    <property type="evidence" value="ECO:0007669"/>
    <property type="project" value="TreeGrafter"/>
</dbReference>
<dbReference type="AlphaFoldDB" id="A0A0S3PZD4"/>
<dbReference type="Pfam" id="PF00171">
    <property type="entry name" value="Aldedh"/>
    <property type="match status" value="1"/>
</dbReference>
<dbReference type="InterPro" id="IPR050740">
    <property type="entry name" value="Aldehyde_DH_Superfamily"/>
</dbReference>
<evidence type="ECO:0000256" key="4">
    <source>
        <dbReference type="RuleBase" id="RU003345"/>
    </source>
</evidence>
<dbReference type="FunFam" id="3.40.605.10:FF:000005">
    <property type="entry name" value="Succinate-semialdehyde dehydrogenase I"/>
    <property type="match status" value="1"/>
</dbReference>
<dbReference type="PROSITE" id="PS00687">
    <property type="entry name" value="ALDEHYDE_DEHYDR_GLU"/>
    <property type="match status" value="1"/>
</dbReference>
<evidence type="ECO:0000259" key="5">
    <source>
        <dbReference type="Pfam" id="PF00171"/>
    </source>
</evidence>
<evidence type="ECO:0000313" key="7">
    <source>
        <dbReference type="Proteomes" id="UP000236884"/>
    </source>
</evidence>
<gene>
    <name evidence="6" type="primary">davD</name>
    <name evidence="6" type="ORF">GJW-30_1_03808</name>
</gene>
<dbReference type="CDD" id="cd07103">
    <property type="entry name" value="ALDH_F5_SSADH_GabD"/>
    <property type="match status" value="1"/>
</dbReference>
<accession>A0A0S3PZD4</accession>
<reference evidence="6 7" key="1">
    <citation type="submission" date="2015-08" db="EMBL/GenBank/DDBJ databases">
        <title>Investigation of the bacterial diversity of lava forest soil.</title>
        <authorList>
            <person name="Lee J.S."/>
        </authorList>
    </citation>
    <scope>NUCLEOTIDE SEQUENCE [LARGE SCALE GENOMIC DNA]</scope>
    <source>
        <strain evidence="6 7">GJW-30</strain>
    </source>
</reference>
<dbReference type="InterPro" id="IPR016161">
    <property type="entry name" value="Ald_DH/histidinol_DH"/>
</dbReference>
<evidence type="ECO:0000256" key="2">
    <source>
        <dbReference type="ARBA" id="ARBA00023002"/>
    </source>
</evidence>
<comment type="similarity">
    <text evidence="1 4">Belongs to the aldehyde dehydrogenase family.</text>
</comment>
<dbReference type="PROSITE" id="PS00070">
    <property type="entry name" value="ALDEHYDE_DEHYDR_CYS"/>
    <property type="match status" value="1"/>
</dbReference>
<dbReference type="Gene3D" id="3.40.309.10">
    <property type="entry name" value="Aldehyde Dehydrogenase, Chain A, domain 2"/>
    <property type="match status" value="1"/>
</dbReference>
<dbReference type="InterPro" id="IPR016162">
    <property type="entry name" value="Ald_DH_N"/>
</dbReference>
<dbReference type="KEGG" id="vgo:GJW-30_1_03808"/>
<dbReference type="EC" id="1.2.1.20" evidence="6"/>
<dbReference type="GO" id="GO:0004777">
    <property type="term" value="F:succinate-semialdehyde dehydrogenase (NAD+) activity"/>
    <property type="evidence" value="ECO:0007669"/>
    <property type="project" value="TreeGrafter"/>
</dbReference>
<evidence type="ECO:0000256" key="3">
    <source>
        <dbReference type="PROSITE-ProRule" id="PRU10007"/>
    </source>
</evidence>
<dbReference type="InterPro" id="IPR029510">
    <property type="entry name" value="Ald_DH_CS_GLU"/>
</dbReference>
<feature type="active site" evidence="3">
    <location>
        <position position="265"/>
    </location>
</feature>
<dbReference type="SUPFAM" id="SSF53720">
    <property type="entry name" value="ALDH-like"/>
    <property type="match status" value="1"/>
</dbReference>
<dbReference type="NCBIfam" id="TIGR01780">
    <property type="entry name" value="SSADH"/>
    <property type="match status" value="1"/>
</dbReference>
<sequence length="495" mass="53068">MSISDKLLGKLKDPSLVVAKAYVGGEWVAKSDSGKSFDVTNPSTGDVIASLPDLGRAETARAIDFAYTAQKAWAAKTGKERAAILRKIYDLMVANADDLATILTTEMGKPFAEAKGEILYGASYVEWFGEEAKRVYGDTIPGHQPDKRIIVIRQPVGVVGAITPWNFPNAMLARKFAPALAAGCAMVSKPAKETPLSVVALAVIAERAGLPAGIFNVILSKTSSDIGKEFTENEKVRKLTFTGSTEVGRILMKQGADQIMKLGLELGGNAPFIVFDDADIDAAVEGAMISKYRNNGQTCVCANRLYVQSGVYDQFAEKLAKKVAAMKVGDGFEEGVTAGPLIDANALAKVEEHIGDAVEKGAKIALGGKRDARGGLFFQPTVLTGVTRDMKVAREETFGPVAPLFRFETEAEVIEMANNTEFGLASYFYARDMSKIFRVAEALEYGMVGINTGLISTEVAPFGGIKQSGQGREGSKYGIDDYVEMKYLCLSISPN</sequence>
<dbReference type="InterPro" id="IPR016163">
    <property type="entry name" value="Ald_DH_C"/>
</dbReference>
<feature type="domain" description="Aldehyde dehydrogenase" evidence="5">
    <location>
        <begin position="27"/>
        <end position="487"/>
    </location>
</feature>
<keyword evidence="7" id="KW-1185">Reference proteome</keyword>